<evidence type="ECO:0000256" key="4">
    <source>
        <dbReference type="SAM" id="MobiDB-lite"/>
    </source>
</evidence>
<dbReference type="Gene3D" id="3.40.50.720">
    <property type="entry name" value="NAD(P)-binding Rossmann-like Domain"/>
    <property type="match status" value="1"/>
</dbReference>
<dbReference type="InterPro" id="IPR051687">
    <property type="entry name" value="Peroxisomal_Beta-Oxidation"/>
</dbReference>
<keyword evidence="2" id="KW-0560">Oxidoreductase</keyword>
<dbReference type="Pfam" id="PF00106">
    <property type="entry name" value="adh_short"/>
    <property type="match status" value="1"/>
</dbReference>
<gene>
    <name evidence="6" type="ORF">MNO81_09675</name>
</gene>
<evidence type="ECO:0000313" key="6">
    <source>
        <dbReference type="EMBL" id="MDG5483060.1"/>
    </source>
</evidence>
<dbReference type="EMBL" id="JAKZMO010000006">
    <property type="protein sequence ID" value="MDG5483060.1"/>
    <property type="molecule type" value="Genomic_DNA"/>
</dbReference>
<organism evidence="6 7">
    <name type="scientific">Mycolicibacterium gadium</name>
    <name type="common">Mycobacterium gadium</name>
    <dbReference type="NCBI Taxonomy" id="1794"/>
    <lineage>
        <taxon>Bacteria</taxon>
        <taxon>Bacillati</taxon>
        <taxon>Actinomycetota</taxon>
        <taxon>Actinomycetes</taxon>
        <taxon>Mycobacteriales</taxon>
        <taxon>Mycobacteriaceae</taxon>
        <taxon>Mycolicibacterium</taxon>
    </lineage>
</organism>
<accession>A0ABT6GPQ1</accession>
<comment type="caution">
    <text evidence="6">The sequence shown here is derived from an EMBL/GenBank/DDBJ whole genome shotgun (WGS) entry which is preliminary data.</text>
</comment>
<dbReference type="SMART" id="SM00822">
    <property type="entry name" value="PKS_KR"/>
    <property type="match status" value="1"/>
</dbReference>
<dbReference type="SUPFAM" id="SSF51735">
    <property type="entry name" value="NAD(P)-binding Rossmann-fold domains"/>
    <property type="match status" value="1"/>
</dbReference>
<sequence length="355" mass="37512">MTPTLRFDGQVAVVSGAGGGLGREYALLLASRGAHVVVNDIGGSVTGDGSDRAAADAVADEIRAMGAEAVADHHSVTSPDGGQAIIDAAVGAWGRVDILINNAGIVRDAPFEDVTPERLDPLLDVHLRGAFNLTRPAWKVMRAQGYGRILNTCSAAGLLGAERMSNYGAAKTGLVGLTRVLAAEGADTDIKVNAIAPIAFTRMLQHSIDNAFAAPHQDDAAAQAILDELADQYLKRLDPALVAPVAAFLTHRECPVSGEIYTVGAGHVARFFIGRTKGFYRRELSVEDVRDHLDEIRDETGYTVPGGPADEMAELFATIIAPAWPTEPEAPGSSTQRPEVAGSDQVWRPRTPPPR</sequence>
<protein>
    <submittedName>
        <fullName evidence="6">SDR family NAD(P)-dependent oxidoreductase</fullName>
    </submittedName>
</protein>
<dbReference type="InterPro" id="IPR020904">
    <property type="entry name" value="Sc_DH/Rdtase_CS"/>
</dbReference>
<dbReference type="InterPro" id="IPR036291">
    <property type="entry name" value="NAD(P)-bd_dom_sf"/>
</dbReference>
<evidence type="ECO:0000256" key="1">
    <source>
        <dbReference type="ARBA" id="ARBA00006484"/>
    </source>
</evidence>
<dbReference type="RefSeq" id="WP_278220846.1">
    <property type="nucleotide sequence ID" value="NZ_JAKZMO010000006.1"/>
</dbReference>
<dbReference type="PROSITE" id="PS00061">
    <property type="entry name" value="ADH_SHORT"/>
    <property type="match status" value="1"/>
</dbReference>
<evidence type="ECO:0000256" key="3">
    <source>
        <dbReference type="RuleBase" id="RU000363"/>
    </source>
</evidence>
<dbReference type="PRINTS" id="PR00081">
    <property type="entry name" value="GDHRDH"/>
</dbReference>
<dbReference type="Proteomes" id="UP001154266">
    <property type="component" value="Unassembled WGS sequence"/>
</dbReference>
<proteinExistence type="inferred from homology"/>
<evidence type="ECO:0000259" key="5">
    <source>
        <dbReference type="SMART" id="SM00822"/>
    </source>
</evidence>
<feature type="region of interest" description="Disordered" evidence="4">
    <location>
        <begin position="324"/>
        <end position="355"/>
    </location>
</feature>
<dbReference type="InterPro" id="IPR002347">
    <property type="entry name" value="SDR_fam"/>
</dbReference>
<keyword evidence="7" id="KW-1185">Reference proteome</keyword>
<evidence type="ECO:0000313" key="7">
    <source>
        <dbReference type="Proteomes" id="UP001154266"/>
    </source>
</evidence>
<feature type="domain" description="Ketoreductase" evidence="5">
    <location>
        <begin position="10"/>
        <end position="201"/>
    </location>
</feature>
<dbReference type="PANTHER" id="PTHR45024:SF2">
    <property type="entry name" value="SCP2 DOMAIN-CONTAINING PROTEIN"/>
    <property type="match status" value="1"/>
</dbReference>
<dbReference type="PRINTS" id="PR00080">
    <property type="entry name" value="SDRFAMILY"/>
</dbReference>
<comment type="similarity">
    <text evidence="1 3">Belongs to the short-chain dehydrogenases/reductases (SDR) family.</text>
</comment>
<reference evidence="6" key="1">
    <citation type="journal article" date="2023" name="Environ. Microbiol.">
        <title>The 2-methylpropene degradation pathway in Mycobacteriaceae family strains.</title>
        <authorList>
            <person name="Helbich S."/>
            <person name="Barrantes I."/>
            <person name="Dos Anjos Borges L.G."/>
            <person name="Pieper D.H."/>
            <person name="Vainshtein Y."/>
            <person name="Sohn K."/>
            <person name="Engesser K.H."/>
        </authorList>
    </citation>
    <scope>NUCLEOTIDE SEQUENCE</scope>
    <source>
        <strain evidence="6">IBE100</strain>
    </source>
</reference>
<dbReference type="PANTHER" id="PTHR45024">
    <property type="entry name" value="DEHYDROGENASES, SHORT CHAIN"/>
    <property type="match status" value="1"/>
</dbReference>
<evidence type="ECO:0000256" key="2">
    <source>
        <dbReference type="ARBA" id="ARBA00023002"/>
    </source>
</evidence>
<dbReference type="InterPro" id="IPR057326">
    <property type="entry name" value="KR_dom"/>
</dbReference>
<name>A0ABT6GPQ1_MYCGU</name>